<dbReference type="GO" id="GO:0016853">
    <property type="term" value="F:isomerase activity"/>
    <property type="evidence" value="ECO:0007669"/>
    <property type="project" value="UniProtKB-KW"/>
</dbReference>
<proteinExistence type="predicted"/>
<feature type="domain" description="Xylose isomerase-like TIM barrel" evidence="1">
    <location>
        <begin position="26"/>
        <end position="266"/>
    </location>
</feature>
<organism evidence="2 3">
    <name type="scientific">Paenibacillus thermoaerophilus</name>
    <dbReference type="NCBI Taxonomy" id="1215385"/>
    <lineage>
        <taxon>Bacteria</taxon>
        <taxon>Bacillati</taxon>
        <taxon>Bacillota</taxon>
        <taxon>Bacilli</taxon>
        <taxon>Bacillales</taxon>
        <taxon>Paenibacillaceae</taxon>
        <taxon>Paenibacillus</taxon>
    </lineage>
</organism>
<dbReference type="Gene3D" id="3.20.20.150">
    <property type="entry name" value="Divalent-metal-dependent TIM barrel enzymes"/>
    <property type="match status" value="1"/>
</dbReference>
<evidence type="ECO:0000313" key="3">
    <source>
        <dbReference type="Proteomes" id="UP001596528"/>
    </source>
</evidence>
<dbReference type="InterPro" id="IPR050312">
    <property type="entry name" value="IolE/XylAMocC-like"/>
</dbReference>
<keyword evidence="3" id="KW-1185">Reference proteome</keyword>
<dbReference type="EMBL" id="JBHTGQ010000021">
    <property type="protein sequence ID" value="MFC7750226.1"/>
    <property type="molecule type" value="Genomic_DNA"/>
</dbReference>
<dbReference type="Proteomes" id="UP001596528">
    <property type="component" value="Unassembled WGS sequence"/>
</dbReference>
<evidence type="ECO:0000259" key="1">
    <source>
        <dbReference type="Pfam" id="PF01261"/>
    </source>
</evidence>
<dbReference type="SUPFAM" id="SSF51658">
    <property type="entry name" value="Xylose isomerase-like"/>
    <property type="match status" value="1"/>
</dbReference>
<protein>
    <submittedName>
        <fullName evidence="2">Sugar phosphate isomerase/epimerase family protein</fullName>
    </submittedName>
</protein>
<dbReference type="RefSeq" id="WP_138790024.1">
    <property type="nucleotide sequence ID" value="NZ_JBHTGQ010000021.1"/>
</dbReference>
<dbReference type="PANTHER" id="PTHR12110">
    <property type="entry name" value="HYDROXYPYRUVATE ISOMERASE"/>
    <property type="match status" value="1"/>
</dbReference>
<accession>A0ABW2V249</accession>
<keyword evidence="2" id="KW-0413">Isomerase</keyword>
<sequence length="288" mass="32126">MVRFGISLYSVSRAIRGGQLTVEDAIQWIADQGAEHVEIVPAGFSLEQEPELIEVIRKKAEEAGIAISNYAVGANFITDTEEAYEEAVRKVIRHVDIAAELGVKRMRHDVASRPLDQIGIAQFERDLDRMVEACRRVADYASQYGITTSVENHGYYVQASDRVQRLVLAVDRPNFRTTLDVGNFMCADEDPVTAVQKNIGLASMVHLKDFYRRPSYRIPGEGWFQSASGNHLRGAIVGHGDIDLPEVIRVIKRSGYDGDISIEFEGLEDCLQGTKIGLANARRMWDEA</sequence>
<reference evidence="3" key="1">
    <citation type="journal article" date="2019" name="Int. J. Syst. Evol. Microbiol.">
        <title>The Global Catalogue of Microorganisms (GCM) 10K type strain sequencing project: providing services to taxonomists for standard genome sequencing and annotation.</title>
        <authorList>
            <consortium name="The Broad Institute Genomics Platform"/>
            <consortium name="The Broad Institute Genome Sequencing Center for Infectious Disease"/>
            <person name="Wu L."/>
            <person name="Ma J."/>
        </authorList>
    </citation>
    <scope>NUCLEOTIDE SEQUENCE [LARGE SCALE GENOMIC DNA]</scope>
    <source>
        <strain evidence="3">JCM 18657</strain>
    </source>
</reference>
<dbReference type="InterPro" id="IPR013022">
    <property type="entry name" value="Xyl_isomerase-like_TIM-brl"/>
</dbReference>
<dbReference type="InterPro" id="IPR036237">
    <property type="entry name" value="Xyl_isomerase-like_sf"/>
</dbReference>
<dbReference type="Pfam" id="PF01261">
    <property type="entry name" value="AP_endonuc_2"/>
    <property type="match status" value="1"/>
</dbReference>
<gene>
    <name evidence="2" type="ORF">ACFQWB_09835</name>
</gene>
<name>A0ABW2V249_9BACL</name>
<evidence type="ECO:0000313" key="2">
    <source>
        <dbReference type="EMBL" id="MFC7750226.1"/>
    </source>
</evidence>
<dbReference type="PANTHER" id="PTHR12110:SF53">
    <property type="entry name" value="BLR5974 PROTEIN"/>
    <property type="match status" value="1"/>
</dbReference>
<comment type="caution">
    <text evidence="2">The sequence shown here is derived from an EMBL/GenBank/DDBJ whole genome shotgun (WGS) entry which is preliminary data.</text>
</comment>